<evidence type="ECO:0000313" key="2">
    <source>
        <dbReference type="Proteomes" id="UP000029644"/>
    </source>
</evidence>
<accession>A0A090VFH6</accession>
<dbReference type="GO" id="GO:0016788">
    <property type="term" value="F:hydrolase activity, acting on ester bonds"/>
    <property type="evidence" value="ECO:0007669"/>
    <property type="project" value="UniProtKB-ARBA"/>
</dbReference>
<protein>
    <recommendedName>
        <fullName evidence="3">G-D-S-L family lipolytic protein</fullName>
    </recommendedName>
</protein>
<evidence type="ECO:0000313" key="1">
    <source>
        <dbReference type="EMBL" id="GAL62134.1"/>
    </source>
</evidence>
<dbReference type="AlphaFoldDB" id="A0A090VFH6"/>
<dbReference type="SUPFAM" id="SSF52266">
    <property type="entry name" value="SGNH hydrolase"/>
    <property type="match status" value="1"/>
</dbReference>
<reference evidence="1 2" key="1">
    <citation type="journal article" date="2014" name="Genome Announc.">
        <title>Draft Genome Sequences of Marine Flavobacterium Algibacter lectus Strains SS8 and NR4.</title>
        <authorList>
            <person name="Takatani N."/>
            <person name="Nakanishi M."/>
            <person name="Meirelles P."/>
            <person name="Mino S."/>
            <person name="Suda W."/>
            <person name="Oshima K."/>
            <person name="Hattori M."/>
            <person name="Ohkuma M."/>
            <person name="Hosokawa M."/>
            <person name="Miyashita K."/>
            <person name="Thompson F.L."/>
            <person name="Niwa A."/>
            <person name="Sawabe T."/>
            <person name="Sawabe T."/>
        </authorList>
    </citation>
    <scope>NUCLEOTIDE SEQUENCE [LARGE SCALE GENOMIC DNA]</scope>
    <source>
        <strain evidence="1 2">JCM 19300</strain>
    </source>
</reference>
<sequence length="517" mass="53722">MKNTKYILVLSALIGFTSCNEIEDVNRDEAADVLPELTSGSADFTTYVSLGASFTAGYTDGALFMAGQNNSFPNILANQFAGVGGGDFTQPLTNDNFGGLAAGGTRIAEPRLVFGGSTPVPLESVVGPVTVSTDIVLNNPTGPFSNLGVPGAKSFHLLSDSYGSLAGVGSYANPYFVRMASSPSATMLGDAMAQSPTFFTLSEMGANDVLSFAVSGGSGVDQKENLDPSTYGSNDITDPNVFASVFSNLVTTLTSGGAKGVVTNVPYITDLPHFTTVPYNPIPLDAGTASFLNSVAAYGTYNGGLQQAYAALQGSGLFTAEEVAKRTIKFVEGQNAVVIIDEDLTDLGAINSAFAEIPKYRQATADDLLVLSSSSFIGTEAIPGNAQSINGVAVPLADQWVLTPEEQLAIKEATDAYNVTIKAVSDANDNIALVDLNTILSELATTGILYGDYTLNASLVTGGAVSLDGIHLTARGYSYMAYKFLEAIDTSFGANFIDSGNVPSPGDYPTNYAPTLQ</sequence>
<dbReference type="InterPro" id="IPR036514">
    <property type="entry name" value="SGNH_hydro_sf"/>
</dbReference>
<organism evidence="1 2">
    <name type="scientific">Algibacter lectus</name>
    <dbReference type="NCBI Taxonomy" id="221126"/>
    <lineage>
        <taxon>Bacteria</taxon>
        <taxon>Pseudomonadati</taxon>
        <taxon>Bacteroidota</taxon>
        <taxon>Flavobacteriia</taxon>
        <taxon>Flavobacteriales</taxon>
        <taxon>Flavobacteriaceae</taxon>
        <taxon>Algibacter</taxon>
    </lineage>
</organism>
<dbReference type="RefSeq" id="WP_042503988.1">
    <property type="nucleotide sequence ID" value="NZ_BBNQ01000005.1"/>
</dbReference>
<gene>
    <name evidence="1" type="ORF">JCM19300_2885</name>
</gene>
<name>A0A090VFH6_9FLAO</name>
<dbReference type="Gene3D" id="3.40.50.1110">
    <property type="entry name" value="SGNH hydrolase"/>
    <property type="match status" value="1"/>
</dbReference>
<dbReference type="PROSITE" id="PS51257">
    <property type="entry name" value="PROKAR_LIPOPROTEIN"/>
    <property type="match status" value="1"/>
</dbReference>
<dbReference type="OrthoDB" id="9764164at2"/>
<dbReference type="EMBL" id="BBNQ01000005">
    <property type="protein sequence ID" value="GAL62134.1"/>
    <property type="molecule type" value="Genomic_DNA"/>
</dbReference>
<proteinExistence type="predicted"/>
<dbReference type="Proteomes" id="UP000029644">
    <property type="component" value="Unassembled WGS sequence"/>
</dbReference>
<comment type="caution">
    <text evidence="1">The sequence shown here is derived from an EMBL/GenBank/DDBJ whole genome shotgun (WGS) entry which is preliminary data.</text>
</comment>
<evidence type="ECO:0008006" key="3">
    <source>
        <dbReference type="Google" id="ProtNLM"/>
    </source>
</evidence>